<proteinExistence type="predicted"/>
<evidence type="ECO:0000259" key="1">
    <source>
        <dbReference type="Pfam" id="PF04480"/>
    </source>
</evidence>
<dbReference type="PANTHER" id="PTHR38590">
    <property type="entry name" value="BLL0828 PROTEIN"/>
    <property type="match status" value="1"/>
</dbReference>
<dbReference type="Proteomes" id="UP001597216">
    <property type="component" value="Unassembled WGS sequence"/>
</dbReference>
<dbReference type="EMBL" id="JBHTLQ010000002">
    <property type="protein sequence ID" value="MFD1189188.1"/>
    <property type="molecule type" value="Genomic_DNA"/>
</dbReference>
<name>A0ABW3SX72_9CAUL</name>
<dbReference type="InterPro" id="IPR047216">
    <property type="entry name" value="Endonuclease_DUF559_bact"/>
</dbReference>
<gene>
    <name evidence="2" type="ORF">ACFQ27_01235</name>
</gene>
<comment type="caution">
    <text evidence="2">The sequence shown here is derived from an EMBL/GenBank/DDBJ whole genome shotgun (WGS) entry which is preliminary data.</text>
</comment>
<evidence type="ECO:0000313" key="3">
    <source>
        <dbReference type="Proteomes" id="UP001597216"/>
    </source>
</evidence>
<keyword evidence="2" id="KW-0378">Hydrolase</keyword>
<sequence length="125" mass="13965">MRPKRALAKRMRRGPTSQEARLWDLLRDRRLAGLKFRRQVPLGPYVVDFLSFHRRLVVEVNGPFHGDDSARDAWLGSQGFRVLRFATRQVAEATETVLEAIRTAAEAPLLVPSPLMGEGGGEADG</sequence>
<dbReference type="SUPFAM" id="SSF52980">
    <property type="entry name" value="Restriction endonuclease-like"/>
    <property type="match status" value="1"/>
</dbReference>
<dbReference type="Pfam" id="PF04480">
    <property type="entry name" value="DUF559"/>
    <property type="match status" value="1"/>
</dbReference>
<accession>A0ABW3SX72</accession>
<dbReference type="RefSeq" id="WP_377352081.1">
    <property type="nucleotide sequence ID" value="NZ_JBHTLQ010000002.1"/>
</dbReference>
<dbReference type="CDD" id="cd01038">
    <property type="entry name" value="Endonuclease_DUF559"/>
    <property type="match status" value="1"/>
</dbReference>
<keyword evidence="2" id="KW-0540">Nuclease</keyword>
<dbReference type="InterPro" id="IPR011335">
    <property type="entry name" value="Restrct_endonuc-II-like"/>
</dbReference>
<organism evidence="2 3">
    <name type="scientific">Phenylobacterium conjunctum</name>
    <dbReference type="NCBI Taxonomy" id="1298959"/>
    <lineage>
        <taxon>Bacteria</taxon>
        <taxon>Pseudomonadati</taxon>
        <taxon>Pseudomonadota</taxon>
        <taxon>Alphaproteobacteria</taxon>
        <taxon>Caulobacterales</taxon>
        <taxon>Caulobacteraceae</taxon>
        <taxon>Phenylobacterium</taxon>
    </lineage>
</organism>
<protein>
    <submittedName>
        <fullName evidence="2">Endonuclease domain-containing protein</fullName>
    </submittedName>
</protein>
<dbReference type="PANTHER" id="PTHR38590:SF1">
    <property type="entry name" value="BLL0828 PROTEIN"/>
    <property type="match status" value="1"/>
</dbReference>
<dbReference type="Gene3D" id="3.40.960.10">
    <property type="entry name" value="VSR Endonuclease"/>
    <property type="match status" value="1"/>
</dbReference>
<keyword evidence="2" id="KW-0255">Endonuclease</keyword>
<feature type="domain" description="DUF559" evidence="1">
    <location>
        <begin position="5"/>
        <end position="104"/>
    </location>
</feature>
<evidence type="ECO:0000313" key="2">
    <source>
        <dbReference type="EMBL" id="MFD1189188.1"/>
    </source>
</evidence>
<keyword evidence="3" id="KW-1185">Reference proteome</keyword>
<dbReference type="InterPro" id="IPR007569">
    <property type="entry name" value="DUF559"/>
</dbReference>
<reference evidence="3" key="1">
    <citation type="journal article" date="2019" name="Int. J. Syst. Evol. Microbiol.">
        <title>The Global Catalogue of Microorganisms (GCM) 10K type strain sequencing project: providing services to taxonomists for standard genome sequencing and annotation.</title>
        <authorList>
            <consortium name="The Broad Institute Genomics Platform"/>
            <consortium name="The Broad Institute Genome Sequencing Center for Infectious Disease"/>
            <person name="Wu L."/>
            <person name="Ma J."/>
        </authorList>
    </citation>
    <scope>NUCLEOTIDE SEQUENCE [LARGE SCALE GENOMIC DNA]</scope>
    <source>
        <strain evidence="3">CCUG 55074</strain>
    </source>
</reference>
<dbReference type="GO" id="GO:0004519">
    <property type="term" value="F:endonuclease activity"/>
    <property type="evidence" value="ECO:0007669"/>
    <property type="project" value="UniProtKB-KW"/>
</dbReference>